<name>A0AAQ3LAW7_9BACT</name>
<accession>A0AAQ3LAW7</accession>
<dbReference type="EMBL" id="CP136920">
    <property type="protein sequence ID" value="WOO42336.1"/>
    <property type="molecule type" value="Genomic_DNA"/>
</dbReference>
<proteinExistence type="predicted"/>
<feature type="chain" id="PRO_5043020940" evidence="1">
    <location>
        <begin position="21"/>
        <end position="228"/>
    </location>
</feature>
<organism evidence="2 3">
    <name type="scientific">Rubellicoccus peritrichatus</name>
    <dbReference type="NCBI Taxonomy" id="3080537"/>
    <lineage>
        <taxon>Bacteria</taxon>
        <taxon>Pseudomonadati</taxon>
        <taxon>Verrucomicrobiota</taxon>
        <taxon>Opitutia</taxon>
        <taxon>Puniceicoccales</taxon>
        <taxon>Cerasicoccaceae</taxon>
        <taxon>Rubellicoccus</taxon>
    </lineage>
</organism>
<dbReference type="NCBIfam" id="TIGR02595">
    <property type="entry name" value="PEP_CTERM"/>
    <property type="match status" value="1"/>
</dbReference>
<dbReference type="InterPro" id="IPR013424">
    <property type="entry name" value="Ice-binding_C"/>
</dbReference>
<reference evidence="2 3" key="1">
    <citation type="submission" date="2023-10" db="EMBL/GenBank/DDBJ databases">
        <title>Rubellicoccus peritrichatus gen. nov., sp. nov., isolated from an algae of coral reef tank.</title>
        <authorList>
            <person name="Luo J."/>
        </authorList>
    </citation>
    <scope>NUCLEOTIDE SEQUENCE [LARGE SCALE GENOMIC DNA]</scope>
    <source>
        <strain evidence="2 3">CR14</strain>
    </source>
</reference>
<dbReference type="KEGG" id="puo:RZN69_04485"/>
<evidence type="ECO:0000313" key="2">
    <source>
        <dbReference type="EMBL" id="WOO42336.1"/>
    </source>
</evidence>
<dbReference type="RefSeq" id="WP_317834855.1">
    <property type="nucleotide sequence ID" value="NZ_CP136920.1"/>
</dbReference>
<keyword evidence="1" id="KW-0732">Signal</keyword>
<dbReference type="Proteomes" id="UP001304300">
    <property type="component" value="Chromosome"/>
</dbReference>
<sequence>MNKQITLITALLSGITTALAGINVDLPGTSQEEAVWENLIGTNYPTSAGYNSFFTNTNGWTTPISASSGSATFDKVAGGGGYPASSSIYNFDTAGSFFIADTSPIAGLETVVFQTDMVGAFSATNAPVLSYNGGTQDLVADYTAVAVGDFAFGADPSTIFAFQWDLSGLGSITDYTIEWGSIAHSANFAMQLNTSNGSLAGSAIPEPSTYGLILGSLCLGILVHRRRR</sequence>
<dbReference type="AlphaFoldDB" id="A0AAQ3LAW7"/>
<protein>
    <submittedName>
        <fullName evidence="2">PEP-CTERM sorting domain-containing protein</fullName>
    </submittedName>
</protein>
<keyword evidence="3" id="KW-1185">Reference proteome</keyword>
<gene>
    <name evidence="2" type="ORF">RZN69_04485</name>
</gene>
<feature type="signal peptide" evidence="1">
    <location>
        <begin position="1"/>
        <end position="20"/>
    </location>
</feature>
<evidence type="ECO:0000256" key="1">
    <source>
        <dbReference type="SAM" id="SignalP"/>
    </source>
</evidence>
<evidence type="ECO:0000313" key="3">
    <source>
        <dbReference type="Proteomes" id="UP001304300"/>
    </source>
</evidence>